<evidence type="ECO:0000259" key="5">
    <source>
        <dbReference type="PROSITE" id="PS50075"/>
    </source>
</evidence>
<dbReference type="SMART" id="SM00825">
    <property type="entry name" value="PKS_KS"/>
    <property type="match status" value="2"/>
</dbReference>
<sequence>MDARAPMDFEPIAIIGSGCRFAKGATTPEAFWELLRAGTDFIGPVPTQRWDSEAIYDESAAQTGTTYCKVGAFLQDVDRFDAHYFGISASEAREMDPQQRLLLEVACEGVARAGMTREQLKDSRTAVYVGMLGMDYLALHSRESGVGQINPYYAAGKEFSFAAGRIAYHLGVHGPAMTVTTACSSSLVAMHLACRALQAGEADLALAGGVNLMLAPDLTIYMSQIRAISPSGRCRVFDAAADGIVRGEGCGVVVLKRLADAMRDGDPIQAVIRGSAINQDGASAGQTVPNANAQAAVIAEALQVAGLTVEDIDYVEAHGTGTPLGDPIELSSLAHVFQGRERSLMVGSVKANMGHLDAAAGMASVLKAMKVLEHAEVPPQLHLTRLNELVDWKRSRLCIPTTLEALPKRSLLAGVSGFGLSGTNVHMILEDARAYRQARSQQVPAAQLRPWILPVSAKAAQGVVDQARAYADQLPEQDDRQLRAFVASALHRREHFAFRRAVVGVDSAQLKSQLAQLALPCAACATDEQSEPAAVFVFTGQGAQWVGMGQDLLEREPVFLSMIQRCDQAMALWADWSIEAELRSAEGASRLHLTEFAQPCIFAIQVALAECLGQWGVKPAAVVGHSMGEVAAAYCAGALDLESAVRVIHFRAQAMKGTLGQGRMLVVGLAAQPLQARLAVDRQLELSVVNSRNSCVVSGSPQAVLELDRQLREEGVFTYLMPAEYAFHSYQMDTCLEAIRLGLDGLEAGPASIPWVSTSAMPDVAAIADVQYWLDNARGAVRFDRAIEHLVDQGHRLFVELGPHKVLAPSINQIFADRGVEGLVCGALHKQGDAATELAAILARLYEQGVALDWQAYQPREQAFDLPAYPWQHQSFWFTPAPVAPLVEPLMDLRAQVVVYDAQGNIRAQAHDLLLSQPGQAEPDLQVAMSVAAREPVGTVMAADVRSQIKTLLTEIIGAACVDPDPDRGFFELGLDSISLVEFKRKLEQRLGLKLSATVGFDHPTLNRLSHYLQGLLSSQAQAASAGIGGEAGNAIASDCPAQIAVVAMACRFPQADSPEALWQLLLEQTPTVVPVPQERLVGAVACDAFPRFASLIERPEGFDEDFFRISPKEARSMDPQQRLLLMVAWEALERAGLSQEKLLDQRVGVFVGANSHDYEARVLNCPEGVDAHYGTGSSFSAICGRLSHFLGVRGPSLTVDTACSSSLAAIHLACNSLRSAECDVAIVGGVNVIASAAIFQSMGQAGALAADGISKTFDDRADGYGRGEGCGVVILKRQARAEQDRDPIVATILGSAINHDGACAGLTVPNGPAQEALIRDALANSGVRPEQVGYVEAHGTGTVLGDPIELNALHNAYRQGCADGTPALTVASLKANIGHLEAAAGIASLIKACLVAERGLVPPQPHLHIANTRVAWEQMNIKLPRQAVAWPEPSEARIAGVSAFGFTGTNVHVLLKGHRSLPVAPLSCDAEPVALCLSAATAAALAALAGRYLDFLGETGHAAQEICSNALVRRTWFKERLVVHGRNCQELREALQAWLDGSSVIDDKVPGCDEPWALLADAFMRGERTSCPERLPEGHRALELPGYPWQLNDYWLDTVAPALPGQPSRALPAHPCLHSLARPTSDIWYWSALLDPQGDYYEPLAGRGQEFKPHWLLDAVLKAIRETPRGLQQIRDLRIARVGLAAGQPVISHLTLHLQACGATFELAVQGVHDEVRQVCMSGTLQECETPLPGELEASGEQCLEVSEDGLSGLSVGSAAGPRQALSHFAASLAPEQRQADLLENAIKLFEGASAATLLGFSRIQVLAGLPSSLRVVLAPGADGKTGCLQAFDLQGCRVALFEAPLFAEPGSRYLAEIAEAAPEVPMIRREWRDYPLPETSEPVPGYWLVLARQAGDTRPLQAAFQAGHCSIEIIALQDGTQPLPQRLAQVLRRVGTDASCRGLVVLAAAGAVAVEGCSLSPALLAGTDVMQALAAAAASSANPAKPIWFAVAGSQANEPVAAASQAAWQGAAHIFAMEHPAWWGGLVSLDGRDRRSYASLCRLLRGQPSHDHLAIEGVRIRAQYLLEEPAAAVRPLDPPPLAGTVLVHACPGSDLEPVLKALARRGAARALLLSHAPEQVRWSQPAPLPLSTAMLPQEAGLALAQLLGSLRAQGPIAGFVHLGTDWRTVALARAEFGSQAQALARQLEVLQQIHQALDDPRAFFLIMGSATSLLGGAGFAACAIADAYAAWIHDQRLRQGLACQMLQVTQSERELEHDANARAALQASGLQPLSQVQIEQGILRLLEGGHGQYGLLNVEWPQLKRLYQSILPWPLLEHMGMQDIEQDSRLDEFAGMPPARQKRTMQALVCEVIGQVFGITDGRDLDVRKGFFDMGMSSVMSLDLRARLNRALGIDLPSTFGFEYTSIEQVTNYLMDQLLESAPVVAAQSAAQAGQQQDLNQLSRAQLIGALEDELRDLANY</sequence>
<dbReference type="SMART" id="SM01294">
    <property type="entry name" value="PKS_PP_betabranch"/>
    <property type="match status" value="1"/>
</dbReference>
<dbReference type="Gene3D" id="1.10.1200.10">
    <property type="entry name" value="ACP-like"/>
    <property type="match status" value="2"/>
</dbReference>
<dbReference type="Pfam" id="PF00698">
    <property type="entry name" value="Acyl_transf_1"/>
    <property type="match status" value="1"/>
</dbReference>
<dbReference type="PROSITE" id="PS00012">
    <property type="entry name" value="PHOSPHOPANTETHEINE"/>
    <property type="match status" value="1"/>
</dbReference>
<dbReference type="EMBL" id="CP133164">
    <property type="protein sequence ID" value="WMN20445.1"/>
    <property type="molecule type" value="Genomic_DNA"/>
</dbReference>
<dbReference type="InterPro" id="IPR016036">
    <property type="entry name" value="Malonyl_transacylase_ACP-bd"/>
</dbReference>
<dbReference type="CDD" id="cd00833">
    <property type="entry name" value="PKS"/>
    <property type="match status" value="2"/>
</dbReference>
<comment type="pathway">
    <text evidence="1">Lipid metabolism; fatty acid biosynthesis.</text>
</comment>
<feature type="domain" description="Ketosynthase family 3 (KS3)" evidence="6">
    <location>
        <begin position="1041"/>
        <end position="1458"/>
    </location>
</feature>
<keyword evidence="4" id="KW-0808">Transferase</keyword>
<dbReference type="InterPro" id="IPR016039">
    <property type="entry name" value="Thiolase-like"/>
</dbReference>
<dbReference type="Gene3D" id="3.40.47.10">
    <property type="match status" value="2"/>
</dbReference>
<evidence type="ECO:0000313" key="8">
    <source>
        <dbReference type="Proteomes" id="UP001237292"/>
    </source>
</evidence>
<dbReference type="PROSITE" id="PS52004">
    <property type="entry name" value="KS3_2"/>
    <property type="match status" value="2"/>
</dbReference>
<dbReference type="SUPFAM" id="SSF52151">
    <property type="entry name" value="FabD/lysophospholipase-like"/>
    <property type="match status" value="1"/>
</dbReference>
<dbReference type="RefSeq" id="WP_282878127.1">
    <property type="nucleotide sequence ID" value="NZ_CP133164.1"/>
</dbReference>
<dbReference type="Gene3D" id="3.40.366.10">
    <property type="entry name" value="Malonyl-Coenzyme A Acyl Carrier Protein, domain 2"/>
    <property type="match status" value="1"/>
</dbReference>
<dbReference type="InterPro" id="IPR036736">
    <property type="entry name" value="ACP-like_sf"/>
</dbReference>
<dbReference type="SUPFAM" id="SSF51735">
    <property type="entry name" value="NAD(P)-binding Rossmann-fold domains"/>
    <property type="match status" value="1"/>
</dbReference>
<dbReference type="InterPro" id="IPR050091">
    <property type="entry name" value="PKS_NRPS_Biosynth_Enz"/>
</dbReference>
<keyword evidence="8" id="KW-1185">Reference proteome</keyword>
<feature type="domain" description="Carrier" evidence="5">
    <location>
        <begin position="943"/>
        <end position="1017"/>
    </location>
</feature>
<dbReference type="InterPro" id="IPR009081">
    <property type="entry name" value="PP-bd_ACP"/>
</dbReference>
<dbReference type="PANTHER" id="PTHR43775:SF37">
    <property type="entry name" value="SI:DKEY-61P9.11"/>
    <property type="match status" value="1"/>
</dbReference>
<dbReference type="PROSITE" id="PS00606">
    <property type="entry name" value="KS3_1"/>
    <property type="match status" value="2"/>
</dbReference>
<evidence type="ECO:0000259" key="6">
    <source>
        <dbReference type="PROSITE" id="PS52004"/>
    </source>
</evidence>
<dbReference type="InterPro" id="IPR020806">
    <property type="entry name" value="PKS_PP-bd"/>
</dbReference>
<evidence type="ECO:0000256" key="4">
    <source>
        <dbReference type="ARBA" id="ARBA00022679"/>
    </source>
</evidence>
<gene>
    <name evidence="7" type="ORF">QL104_13945</name>
</gene>
<dbReference type="Pfam" id="PF00109">
    <property type="entry name" value="ketoacyl-synt"/>
    <property type="match status" value="2"/>
</dbReference>
<accession>A0ABY9NPW3</accession>
<dbReference type="SMART" id="SM00827">
    <property type="entry name" value="PKS_AT"/>
    <property type="match status" value="1"/>
</dbReference>
<keyword evidence="3" id="KW-0597">Phosphoprotein</keyword>
<evidence type="ECO:0000256" key="1">
    <source>
        <dbReference type="ARBA" id="ARBA00005194"/>
    </source>
</evidence>
<dbReference type="InterPro" id="IPR006162">
    <property type="entry name" value="Ppantetheine_attach_site"/>
</dbReference>
<dbReference type="InterPro" id="IPR014031">
    <property type="entry name" value="Ketoacyl_synth_C"/>
</dbReference>
<dbReference type="InterPro" id="IPR013968">
    <property type="entry name" value="PKS_KR"/>
</dbReference>
<dbReference type="InterPro" id="IPR001227">
    <property type="entry name" value="Ac_transferase_dom_sf"/>
</dbReference>
<dbReference type="Pfam" id="PF08659">
    <property type="entry name" value="KR"/>
    <property type="match status" value="1"/>
</dbReference>
<feature type="domain" description="Carrier" evidence="5">
    <location>
        <begin position="2345"/>
        <end position="2420"/>
    </location>
</feature>
<proteinExistence type="predicted"/>
<feature type="domain" description="Ketosynthase family 3 (KS3)" evidence="6">
    <location>
        <begin position="9"/>
        <end position="431"/>
    </location>
</feature>
<dbReference type="InterPro" id="IPR036291">
    <property type="entry name" value="NAD(P)-bd_dom_sf"/>
</dbReference>
<dbReference type="InterPro" id="IPR020841">
    <property type="entry name" value="PKS_Beta-ketoAc_synthase_dom"/>
</dbReference>
<dbReference type="Pfam" id="PF16197">
    <property type="entry name" value="KAsynt_C_assoc"/>
    <property type="match status" value="2"/>
</dbReference>
<keyword evidence="2" id="KW-0596">Phosphopantetheine</keyword>
<dbReference type="Pfam" id="PF00550">
    <property type="entry name" value="PP-binding"/>
    <property type="match status" value="2"/>
</dbReference>
<dbReference type="InterPro" id="IPR014030">
    <property type="entry name" value="Ketoacyl_synth_N"/>
</dbReference>
<dbReference type="SMART" id="SM00823">
    <property type="entry name" value="PKS_PP"/>
    <property type="match status" value="2"/>
</dbReference>
<dbReference type="PROSITE" id="PS50075">
    <property type="entry name" value="CARRIER"/>
    <property type="match status" value="2"/>
</dbReference>
<dbReference type="Gene3D" id="3.40.50.720">
    <property type="entry name" value="NAD(P)-binding Rossmann-like Domain"/>
    <property type="match status" value="1"/>
</dbReference>
<dbReference type="SUPFAM" id="SSF53901">
    <property type="entry name" value="Thiolase-like"/>
    <property type="match status" value="2"/>
</dbReference>
<reference evidence="7 8" key="1">
    <citation type="journal article" date="2023" name="Access Microbiol">
        <title>The genome of a steinernematid-associated Pseudomonas piscis bacterium encodes the biosynthesis of insect toxins.</title>
        <authorList>
            <person name="Awori R.M."/>
            <person name="Hendre P."/>
            <person name="Amugune N.O."/>
        </authorList>
    </citation>
    <scope>NUCLEOTIDE SEQUENCE [LARGE SCALE GENOMIC DNA]</scope>
    <source>
        <strain evidence="7 8">75</strain>
    </source>
</reference>
<dbReference type="InterPro" id="IPR016035">
    <property type="entry name" value="Acyl_Trfase/lysoPLipase"/>
</dbReference>
<evidence type="ECO:0000313" key="7">
    <source>
        <dbReference type="EMBL" id="WMN20445.1"/>
    </source>
</evidence>
<dbReference type="Proteomes" id="UP001237292">
    <property type="component" value="Chromosome"/>
</dbReference>
<dbReference type="Pfam" id="PF02801">
    <property type="entry name" value="Ketoacyl-synt_C"/>
    <property type="match status" value="2"/>
</dbReference>
<dbReference type="SUPFAM" id="SSF55048">
    <property type="entry name" value="Probable ACP-binding domain of malonyl-CoA ACP transacylase"/>
    <property type="match status" value="1"/>
</dbReference>
<dbReference type="Gene3D" id="3.30.70.3290">
    <property type="match status" value="2"/>
</dbReference>
<dbReference type="SUPFAM" id="SSF47336">
    <property type="entry name" value="ACP-like"/>
    <property type="match status" value="2"/>
</dbReference>
<dbReference type="InterPro" id="IPR018201">
    <property type="entry name" value="Ketoacyl_synth_AS"/>
</dbReference>
<dbReference type="PANTHER" id="PTHR43775">
    <property type="entry name" value="FATTY ACID SYNTHASE"/>
    <property type="match status" value="1"/>
</dbReference>
<name>A0ABY9NPW3_9PSED</name>
<organism evidence="7 8">
    <name type="scientific">Pseudomonas piscis</name>
    <dbReference type="NCBI Taxonomy" id="2614538"/>
    <lineage>
        <taxon>Bacteria</taxon>
        <taxon>Pseudomonadati</taxon>
        <taxon>Pseudomonadota</taxon>
        <taxon>Gammaproteobacteria</taxon>
        <taxon>Pseudomonadales</taxon>
        <taxon>Pseudomonadaceae</taxon>
        <taxon>Pseudomonas</taxon>
    </lineage>
</organism>
<dbReference type="InterPro" id="IPR032821">
    <property type="entry name" value="PKS_assoc"/>
</dbReference>
<dbReference type="InterPro" id="IPR014043">
    <property type="entry name" value="Acyl_transferase_dom"/>
</dbReference>
<protein>
    <submittedName>
        <fullName evidence="7">Type I polyketide synthase</fullName>
    </submittedName>
</protein>
<evidence type="ECO:0000256" key="2">
    <source>
        <dbReference type="ARBA" id="ARBA00022450"/>
    </source>
</evidence>
<evidence type="ECO:0000256" key="3">
    <source>
        <dbReference type="ARBA" id="ARBA00022553"/>
    </source>
</evidence>